<dbReference type="SUPFAM" id="SSF56935">
    <property type="entry name" value="Porins"/>
    <property type="match status" value="1"/>
</dbReference>
<evidence type="ECO:0000256" key="6">
    <source>
        <dbReference type="ARBA" id="ARBA00023004"/>
    </source>
</evidence>
<dbReference type="Gene3D" id="2.60.40.1120">
    <property type="entry name" value="Carboxypeptidase-like, regulatory domain"/>
    <property type="match status" value="1"/>
</dbReference>
<dbReference type="PROSITE" id="PS52016">
    <property type="entry name" value="TONB_DEPENDENT_REC_3"/>
    <property type="match status" value="1"/>
</dbReference>
<feature type="domain" description="Secretin/TonB short N-terminal" evidence="13">
    <location>
        <begin position="69"/>
        <end position="120"/>
    </location>
</feature>
<evidence type="ECO:0000256" key="12">
    <source>
        <dbReference type="SAM" id="MobiDB-lite"/>
    </source>
</evidence>
<comment type="similarity">
    <text evidence="10 11">Belongs to the TonB-dependent receptor family.</text>
</comment>
<evidence type="ECO:0000256" key="4">
    <source>
        <dbReference type="ARBA" id="ARBA00022496"/>
    </source>
</evidence>
<sequence>MKKLQLADDRLLALMRITFIQWFLVCALAGISWARDGKAQQLLDQKITILVEGQNVKKVLHQIEKQADVRFVFSSQLIQSDRKISVRSQAEPLVDLLNRVLKPLQLTYEVSGNNIVIRPDRPAKPIPADIDQTAMPATTESVLRSVAGTVTDPKGETLPGVNVLVKGTQRGTTTDAQGQFKIDMADTEATLVFSFVGYLKQEVLVGNQTTLAVVLATDDKSLAEVVVVGYGTQKRSDVTSAIASVPMGEIRDMPVSNVANALQGKIPGVIIQQSSGAPGSTPAIKVRGFGSISAGTSPLIVVDGNIVGSGVFGLLNSIDIESIDVLKDASSTAIYGSKGSNGVLLVTTKRGKPGRTNVNFDVYTGFQEVSKKIDLLNSQQYADFAKEGSNNAYLDNVPGAKITDPNNVRPASYLRYRYPRGDLFEWFNYDDPAKVAALPYTDFQDQIFRKAKMSSYQLSISGGTEKVRYLVSGSYLKQDGIILKSSLDRYIFRANVEVNLLPKLKIGLNLNPSFKTTQEVTAENQWFNQGIITAALAAIPMAPTYAADGSYSSQLALAAPYNLPGVTNPLANIMEYNSPYTSANLLGNMYADYGFLTNFNYRASANINFGDNRRNTYRSSRMPLSNLLPPTTAMGTTYSDQSINLLFNQVLSYTKSINSVHNFEALVGMEATSTKFQSSSSSASSYANDVVETLNASASGSTTTAWSFKAANASVSYFARANYNYKGKYLANISVRRDGSSIFGPENRWGTFPAGSLGWRISEEPFMKNIRAISETKLRASYGLSGNNAFADNYPYVALLRPDNYSFNNNLVNGLAPSTLGNAKLGWEKNQQFDAGIDVGLFNNRIYLIVDYYHRITKDLLLSVNVPSLTGFTTAYKNIGKMENQGWEFAINTRNFTKGFIWNTTVNLSFNRNKVLALGPNGDPIRTASGSISDLNITQIGSPIGSFYGYKQLGIFQNQADLDANPHDATSRPGDVKYADIDGDGKITANDRTILGNNQPDFIYGLTNSFSYKGFDLNITIQGTQGGKILNLGRRYYDNMEGNQNQMTTALRRWRSESEPGDGITPRANERSTGNNNAISSRWVEDASYLRIQNVSLGYRLPTALINKAKLQQVRIYVSAQNLHTFTKYLNYSPEVSNYESPLSAGIDYGAYPLARTVTFGISAGF</sequence>
<keyword evidence="9 10" id="KW-0998">Cell outer membrane</keyword>
<evidence type="ECO:0000313" key="14">
    <source>
        <dbReference type="EMBL" id="SFD09737.1"/>
    </source>
</evidence>
<evidence type="ECO:0000256" key="1">
    <source>
        <dbReference type="ARBA" id="ARBA00004571"/>
    </source>
</evidence>
<dbReference type="SUPFAM" id="SSF49464">
    <property type="entry name" value="Carboxypeptidase regulatory domain-like"/>
    <property type="match status" value="1"/>
</dbReference>
<evidence type="ECO:0000256" key="10">
    <source>
        <dbReference type="PROSITE-ProRule" id="PRU01360"/>
    </source>
</evidence>
<dbReference type="Proteomes" id="UP000198598">
    <property type="component" value="Unassembled WGS sequence"/>
</dbReference>
<dbReference type="InterPro" id="IPR011662">
    <property type="entry name" value="Secretin/TonB_short_N"/>
</dbReference>
<dbReference type="SMART" id="SM00965">
    <property type="entry name" value="STN"/>
    <property type="match status" value="1"/>
</dbReference>
<evidence type="ECO:0000256" key="9">
    <source>
        <dbReference type="ARBA" id="ARBA00023237"/>
    </source>
</evidence>
<evidence type="ECO:0000256" key="2">
    <source>
        <dbReference type="ARBA" id="ARBA00022448"/>
    </source>
</evidence>
<dbReference type="Pfam" id="PF07715">
    <property type="entry name" value="Plug"/>
    <property type="match status" value="1"/>
</dbReference>
<dbReference type="InterPro" id="IPR023997">
    <property type="entry name" value="TonB-dep_OMP_SusC/RagA_CS"/>
</dbReference>
<dbReference type="InterPro" id="IPR012910">
    <property type="entry name" value="Plug_dom"/>
</dbReference>
<dbReference type="NCBIfam" id="TIGR04057">
    <property type="entry name" value="SusC_RagA_signa"/>
    <property type="match status" value="1"/>
</dbReference>
<keyword evidence="6" id="KW-0408">Iron</keyword>
<dbReference type="Pfam" id="PF00593">
    <property type="entry name" value="TonB_dep_Rec_b-barrel"/>
    <property type="match status" value="1"/>
</dbReference>
<gene>
    <name evidence="14" type="ORF">SAMN05216167_103300</name>
</gene>
<keyword evidence="4" id="KW-0410">Iron transport</keyword>
<dbReference type="InterPro" id="IPR008969">
    <property type="entry name" value="CarboxyPept-like_regulatory"/>
</dbReference>
<reference evidence="14 15" key="1">
    <citation type="submission" date="2016-10" db="EMBL/GenBank/DDBJ databases">
        <authorList>
            <person name="de Groot N.N."/>
        </authorList>
    </citation>
    <scope>NUCLEOTIDE SEQUENCE [LARGE SCALE GENOMIC DNA]</scope>
    <source>
        <strain evidence="14 15">DSM 26130</strain>
    </source>
</reference>
<keyword evidence="2 10" id="KW-0813">Transport</keyword>
<name>A0A1I1PIY5_9BACT</name>
<keyword evidence="4" id="KW-0406">Ion transport</keyword>
<dbReference type="InterPro" id="IPR023996">
    <property type="entry name" value="TonB-dep_OMP_SusC/RagA"/>
</dbReference>
<proteinExistence type="inferred from homology"/>
<dbReference type="NCBIfam" id="TIGR04056">
    <property type="entry name" value="OMP_RagA_SusC"/>
    <property type="match status" value="1"/>
</dbReference>
<dbReference type="Gene3D" id="2.170.130.10">
    <property type="entry name" value="TonB-dependent receptor, plug domain"/>
    <property type="match status" value="1"/>
</dbReference>
<dbReference type="GO" id="GO:0006826">
    <property type="term" value="P:iron ion transport"/>
    <property type="evidence" value="ECO:0007669"/>
    <property type="project" value="UniProtKB-KW"/>
</dbReference>
<dbReference type="InterPro" id="IPR037066">
    <property type="entry name" value="Plug_dom_sf"/>
</dbReference>
<dbReference type="InterPro" id="IPR036942">
    <property type="entry name" value="Beta-barrel_TonB_sf"/>
</dbReference>
<feature type="region of interest" description="Disordered" evidence="12">
    <location>
        <begin position="1054"/>
        <end position="1076"/>
    </location>
</feature>
<protein>
    <submittedName>
        <fullName evidence="14">TonB-linked outer membrane protein, SusC/RagA family</fullName>
    </submittedName>
</protein>
<dbReference type="InterPro" id="IPR000531">
    <property type="entry name" value="Beta-barrel_TonB"/>
</dbReference>
<keyword evidence="5 10" id="KW-0812">Transmembrane</keyword>
<keyword evidence="8 10" id="KW-0472">Membrane</keyword>
<keyword evidence="3 10" id="KW-1134">Transmembrane beta strand</keyword>
<dbReference type="STRING" id="662367.SAMN05216167_103300"/>
<dbReference type="AlphaFoldDB" id="A0A1I1PIY5"/>
<dbReference type="Pfam" id="PF13715">
    <property type="entry name" value="CarbopepD_reg_2"/>
    <property type="match status" value="1"/>
</dbReference>
<organism evidence="14 15">
    <name type="scientific">Spirosoma endophyticum</name>
    <dbReference type="NCBI Taxonomy" id="662367"/>
    <lineage>
        <taxon>Bacteria</taxon>
        <taxon>Pseudomonadati</taxon>
        <taxon>Bacteroidota</taxon>
        <taxon>Cytophagia</taxon>
        <taxon>Cytophagales</taxon>
        <taxon>Cytophagaceae</taxon>
        <taxon>Spirosoma</taxon>
    </lineage>
</organism>
<dbReference type="GO" id="GO:0009279">
    <property type="term" value="C:cell outer membrane"/>
    <property type="evidence" value="ECO:0007669"/>
    <property type="project" value="UniProtKB-SubCell"/>
</dbReference>
<evidence type="ECO:0000256" key="3">
    <source>
        <dbReference type="ARBA" id="ARBA00022452"/>
    </source>
</evidence>
<dbReference type="Gene3D" id="3.55.50.30">
    <property type="match status" value="1"/>
</dbReference>
<keyword evidence="15" id="KW-1185">Reference proteome</keyword>
<dbReference type="RefSeq" id="WP_245776613.1">
    <property type="nucleotide sequence ID" value="NZ_FOLQ01000003.1"/>
</dbReference>
<keyword evidence="7 11" id="KW-0798">TonB box</keyword>
<dbReference type="InterPro" id="IPR039426">
    <property type="entry name" value="TonB-dep_rcpt-like"/>
</dbReference>
<evidence type="ECO:0000256" key="8">
    <source>
        <dbReference type="ARBA" id="ARBA00023136"/>
    </source>
</evidence>
<evidence type="ECO:0000259" key="13">
    <source>
        <dbReference type="SMART" id="SM00965"/>
    </source>
</evidence>
<evidence type="ECO:0000313" key="15">
    <source>
        <dbReference type="Proteomes" id="UP000198598"/>
    </source>
</evidence>
<comment type="subcellular location">
    <subcellularLocation>
        <location evidence="1 10">Cell outer membrane</location>
        <topology evidence="1 10">Multi-pass membrane protein</topology>
    </subcellularLocation>
</comment>
<evidence type="ECO:0000256" key="7">
    <source>
        <dbReference type="ARBA" id="ARBA00023077"/>
    </source>
</evidence>
<accession>A0A1I1PIY5</accession>
<dbReference type="EMBL" id="FOLQ01000003">
    <property type="protein sequence ID" value="SFD09737.1"/>
    <property type="molecule type" value="Genomic_DNA"/>
</dbReference>
<dbReference type="Gene3D" id="2.40.170.20">
    <property type="entry name" value="TonB-dependent receptor, beta-barrel domain"/>
    <property type="match status" value="1"/>
</dbReference>
<evidence type="ECO:0000256" key="5">
    <source>
        <dbReference type="ARBA" id="ARBA00022692"/>
    </source>
</evidence>
<evidence type="ECO:0000256" key="11">
    <source>
        <dbReference type="RuleBase" id="RU003357"/>
    </source>
</evidence>